<feature type="compositionally biased region" description="Polar residues" evidence="6">
    <location>
        <begin position="685"/>
        <end position="696"/>
    </location>
</feature>
<keyword evidence="5" id="KW-0539">Nucleus</keyword>
<accession>A0A0B4GVB1</accession>
<evidence type="ECO:0000256" key="3">
    <source>
        <dbReference type="ARBA" id="ARBA00023015"/>
    </source>
</evidence>
<dbReference type="SMART" id="SM00066">
    <property type="entry name" value="GAL4"/>
    <property type="match status" value="1"/>
</dbReference>
<dbReference type="InterPro" id="IPR050815">
    <property type="entry name" value="TF_fung"/>
</dbReference>
<keyword evidence="9" id="KW-1185">Reference proteome</keyword>
<dbReference type="Proteomes" id="UP000031192">
    <property type="component" value="Unassembled WGS sequence"/>
</dbReference>
<feature type="compositionally biased region" description="Low complexity" evidence="6">
    <location>
        <begin position="697"/>
        <end position="714"/>
    </location>
</feature>
<dbReference type="InterPro" id="IPR007219">
    <property type="entry name" value="XnlR_reg_dom"/>
</dbReference>
<dbReference type="SUPFAM" id="SSF57701">
    <property type="entry name" value="Zn2/Cys6 DNA-binding domain"/>
    <property type="match status" value="1"/>
</dbReference>
<dbReference type="CDD" id="cd00067">
    <property type="entry name" value="GAL4"/>
    <property type="match status" value="1"/>
</dbReference>
<dbReference type="GO" id="GO:0005634">
    <property type="term" value="C:nucleus"/>
    <property type="evidence" value="ECO:0007669"/>
    <property type="project" value="UniProtKB-SubCell"/>
</dbReference>
<comment type="caution">
    <text evidence="8">The sequence shown here is derived from an EMBL/GenBank/DDBJ whole genome shotgun (WGS) entry which is preliminary data.</text>
</comment>
<evidence type="ECO:0000256" key="4">
    <source>
        <dbReference type="ARBA" id="ARBA00023163"/>
    </source>
</evidence>
<keyword evidence="4" id="KW-0804">Transcription</keyword>
<dbReference type="InterPro" id="IPR036864">
    <property type="entry name" value="Zn2-C6_fun-type_DNA-bd_sf"/>
</dbReference>
<protein>
    <submittedName>
        <fullName evidence="8">Transcription factor, fungi</fullName>
    </submittedName>
</protein>
<keyword evidence="3" id="KW-0805">Transcription regulation</keyword>
<evidence type="ECO:0000256" key="6">
    <source>
        <dbReference type="SAM" id="MobiDB-lite"/>
    </source>
</evidence>
<dbReference type="Pfam" id="PF04082">
    <property type="entry name" value="Fungal_trans"/>
    <property type="match status" value="1"/>
</dbReference>
<dbReference type="AlphaFoldDB" id="A0A0B4GVB1"/>
<dbReference type="EMBL" id="AZNH01000146">
    <property type="protein sequence ID" value="KID81441.1"/>
    <property type="molecule type" value="Genomic_DNA"/>
</dbReference>
<evidence type="ECO:0000256" key="5">
    <source>
        <dbReference type="ARBA" id="ARBA00023242"/>
    </source>
</evidence>
<dbReference type="Gene3D" id="4.10.240.10">
    <property type="entry name" value="Zn(2)-C6 fungal-type DNA-binding domain"/>
    <property type="match status" value="1"/>
</dbReference>
<dbReference type="PROSITE" id="PS00463">
    <property type="entry name" value="ZN2_CY6_FUNGAL_1"/>
    <property type="match status" value="1"/>
</dbReference>
<name>A0A0B4GVB1_METGA</name>
<dbReference type="PROSITE" id="PS50048">
    <property type="entry name" value="ZN2_CY6_FUNGAL_2"/>
    <property type="match status" value="1"/>
</dbReference>
<reference evidence="8 9" key="1">
    <citation type="journal article" date="2014" name="Proc. Natl. Acad. Sci. U.S.A.">
        <title>Trajectory and genomic determinants of fungal-pathogen speciation and host adaptation.</title>
        <authorList>
            <person name="Hu X."/>
            <person name="Xiao G."/>
            <person name="Zheng P."/>
            <person name="Shang Y."/>
            <person name="Su Y."/>
            <person name="Zhang X."/>
            <person name="Liu X."/>
            <person name="Zhan S."/>
            <person name="St Leger R.J."/>
            <person name="Wang C."/>
        </authorList>
    </citation>
    <scope>NUCLEOTIDE SEQUENCE [LARGE SCALE GENOMIC DNA]</scope>
    <source>
        <strain evidence="8 9">ARSEF 977</strain>
    </source>
</reference>
<gene>
    <name evidence="8" type="ORF">MGU_11194</name>
</gene>
<keyword evidence="2" id="KW-0479">Metal-binding</keyword>
<comment type="subcellular location">
    <subcellularLocation>
        <location evidence="1">Nucleus</location>
    </subcellularLocation>
</comment>
<evidence type="ECO:0000313" key="8">
    <source>
        <dbReference type="EMBL" id="KID81441.1"/>
    </source>
</evidence>
<proteinExistence type="predicted"/>
<evidence type="ECO:0000259" key="7">
    <source>
        <dbReference type="PROSITE" id="PS50048"/>
    </source>
</evidence>
<dbReference type="HOGENOM" id="CLU_009941_1_0_1"/>
<dbReference type="CDD" id="cd12148">
    <property type="entry name" value="fungal_TF_MHR"/>
    <property type="match status" value="1"/>
</dbReference>
<dbReference type="GO" id="GO:0003677">
    <property type="term" value="F:DNA binding"/>
    <property type="evidence" value="ECO:0007669"/>
    <property type="project" value="InterPro"/>
</dbReference>
<dbReference type="Pfam" id="PF00172">
    <property type="entry name" value="Zn_clus"/>
    <property type="match status" value="1"/>
</dbReference>
<dbReference type="PANTHER" id="PTHR47338:SF23">
    <property type="entry name" value="ZN(II)2CYS6 TRANSCRIPTION FACTOR (EUROFUNG)"/>
    <property type="match status" value="1"/>
</dbReference>
<evidence type="ECO:0000256" key="1">
    <source>
        <dbReference type="ARBA" id="ARBA00004123"/>
    </source>
</evidence>
<evidence type="ECO:0000313" key="9">
    <source>
        <dbReference type="Proteomes" id="UP000031192"/>
    </source>
</evidence>
<sequence>MVSSIDTESADVDYEDTSVLQNRAARPHNDETPACLSCRKKKSKCSREQPCTQCVKSSVECTYDDRRQKGGYRTGVIEQLCQRMDSLESMFLGQGIWLQQFLRGTGGERVAQPGRVADLSDLHSHANRLKQTFCSLAANGELEAREHGVSFLQNSPTKRKCEEESLHPLKRVHAAATSEDLGTISTLPKEIDDTMIRYFETIHPWLPVLHPLTFIKRARSPERPAKVDMILDAIVAITAKYLQKDHTKDAPNAGNYAEACKRKAMSAAVESNSIESIQALLLLAFDTLSTGRGCSPWFLIPLVTSKVDSLQLSFEDAAPRESYEEFYLSTVSSLQPASTWAEAEEIRRVFWAAFVMDRFWSIASGTNPAISSKHVRRRLPCDGYWWVLEKCVETAYFKPDSQEYEMATDKTFPFTSPDATTEEPNSSGGLAYLIEATESLSLVTKFHTQHPLDLENANQWLNRFRQLDSRLLQWEMGLRQRWRDVKVVNGYIDENLTLAHMTHNAAIIVLHRELAHPTPGCHAWLSGSISSASREACFLAAKKIDKLSRRFLGVRQGIAPHQFAFCLFVAGQVLLAQASFHEARPPADFDSIIASLNEVSRRLCPESDTYIPSTKFAMALTEKRDRHFSSCPTEATAAKAHQPTPPLANVPSVTDIPSVLRQDMSSPPESINPGGLDLFSHDGMNRSSENVTESVQSLLPGSRLGSSRPLSISSAGQTTSDDDANNVIGGSGGASF</sequence>
<evidence type="ECO:0000256" key="2">
    <source>
        <dbReference type="ARBA" id="ARBA00022723"/>
    </source>
</evidence>
<dbReference type="PANTHER" id="PTHR47338">
    <property type="entry name" value="ZN(II)2CYS6 TRANSCRIPTION FACTOR (EUROFUNG)-RELATED"/>
    <property type="match status" value="1"/>
</dbReference>
<organism evidence="8 9">
    <name type="scientific">Metarhizium guizhouense (strain ARSEF 977)</name>
    <dbReference type="NCBI Taxonomy" id="1276136"/>
    <lineage>
        <taxon>Eukaryota</taxon>
        <taxon>Fungi</taxon>
        <taxon>Dikarya</taxon>
        <taxon>Ascomycota</taxon>
        <taxon>Pezizomycotina</taxon>
        <taxon>Sordariomycetes</taxon>
        <taxon>Hypocreomycetidae</taxon>
        <taxon>Hypocreales</taxon>
        <taxon>Clavicipitaceae</taxon>
        <taxon>Metarhizium</taxon>
    </lineage>
</organism>
<dbReference type="InterPro" id="IPR001138">
    <property type="entry name" value="Zn2Cys6_DnaBD"/>
</dbReference>
<dbReference type="GO" id="GO:0000981">
    <property type="term" value="F:DNA-binding transcription factor activity, RNA polymerase II-specific"/>
    <property type="evidence" value="ECO:0007669"/>
    <property type="project" value="InterPro"/>
</dbReference>
<dbReference type="GO" id="GO:0006351">
    <property type="term" value="P:DNA-templated transcription"/>
    <property type="evidence" value="ECO:0007669"/>
    <property type="project" value="InterPro"/>
</dbReference>
<feature type="domain" description="Zn(2)-C6 fungal-type" evidence="7">
    <location>
        <begin position="34"/>
        <end position="63"/>
    </location>
</feature>
<feature type="region of interest" description="Disordered" evidence="6">
    <location>
        <begin position="630"/>
        <end position="736"/>
    </location>
</feature>
<dbReference type="GO" id="GO:0008270">
    <property type="term" value="F:zinc ion binding"/>
    <property type="evidence" value="ECO:0007669"/>
    <property type="project" value="InterPro"/>
</dbReference>